<evidence type="ECO:0000256" key="1">
    <source>
        <dbReference type="ARBA" id="ARBA00023125"/>
    </source>
</evidence>
<reference evidence="5 6" key="1">
    <citation type="submission" date="2020-02" db="EMBL/GenBank/DDBJ databases">
        <authorList>
            <person name="Ma Q."/>
            <person name="Huang Y."/>
            <person name="Song X."/>
            <person name="Pei D."/>
        </authorList>
    </citation>
    <scope>NUCLEOTIDE SEQUENCE [LARGE SCALE GENOMIC DNA]</scope>
    <source>
        <strain evidence="5">Sxm20200214</strain>
        <tissue evidence="5">Leaf</tissue>
    </source>
</reference>
<keyword evidence="1" id="KW-0238">DNA-binding</keyword>
<name>A0A8X7RU25_BRACI</name>
<dbReference type="OrthoDB" id="1025944at2759"/>
<dbReference type="GO" id="GO:0003677">
    <property type="term" value="F:DNA binding"/>
    <property type="evidence" value="ECO:0007669"/>
    <property type="project" value="UniProtKB-KW"/>
</dbReference>
<dbReference type="InterPro" id="IPR031657">
    <property type="entry name" value="REPA_OB_2"/>
</dbReference>
<dbReference type="PANTHER" id="PTHR47165:SF4">
    <property type="entry name" value="OS03G0429900 PROTEIN"/>
    <property type="match status" value="1"/>
</dbReference>
<protein>
    <recommendedName>
        <fullName evidence="7">DUF223 domain-containing protein</fullName>
    </recommendedName>
</protein>
<dbReference type="Pfam" id="PF02721">
    <property type="entry name" value="DUF223"/>
    <property type="match status" value="1"/>
</dbReference>
<dbReference type="Gene3D" id="2.40.50.140">
    <property type="entry name" value="Nucleic acid-binding proteins"/>
    <property type="match status" value="2"/>
</dbReference>
<evidence type="ECO:0008006" key="7">
    <source>
        <dbReference type="Google" id="ProtNLM"/>
    </source>
</evidence>
<dbReference type="EMBL" id="JAAMPC010000009">
    <property type="protein sequence ID" value="KAG2294067.1"/>
    <property type="molecule type" value="Genomic_DNA"/>
</dbReference>
<organism evidence="5 6">
    <name type="scientific">Brassica carinata</name>
    <name type="common">Ethiopian mustard</name>
    <name type="synonym">Abyssinian cabbage</name>
    <dbReference type="NCBI Taxonomy" id="52824"/>
    <lineage>
        <taxon>Eukaryota</taxon>
        <taxon>Viridiplantae</taxon>
        <taxon>Streptophyta</taxon>
        <taxon>Embryophyta</taxon>
        <taxon>Tracheophyta</taxon>
        <taxon>Spermatophyta</taxon>
        <taxon>Magnoliopsida</taxon>
        <taxon>eudicotyledons</taxon>
        <taxon>Gunneridae</taxon>
        <taxon>Pentapetalae</taxon>
        <taxon>rosids</taxon>
        <taxon>malvids</taxon>
        <taxon>Brassicales</taxon>
        <taxon>Brassicaceae</taxon>
        <taxon>Brassiceae</taxon>
        <taxon>Brassica</taxon>
    </lineage>
</organism>
<evidence type="ECO:0000256" key="2">
    <source>
        <dbReference type="SAM" id="MobiDB-lite"/>
    </source>
</evidence>
<feature type="domain" description="Replication protein A 70 kDa DNA-binding subunit B/D first OB fold" evidence="3">
    <location>
        <begin position="7"/>
        <end position="105"/>
    </location>
</feature>
<feature type="domain" description="Replication protein A OB" evidence="4">
    <location>
        <begin position="136"/>
        <end position="213"/>
    </location>
</feature>
<dbReference type="CDD" id="cd04481">
    <property type="entry name" value="RPA1_DBD_B_like"/>
    <property type="match status" value="1"/>
</dbReference>
<dbReference type="PANTHER" id="PTHR47165">
    <property type="entry name" value="OS03G0429900 PROTEIN"/>
    <property type="match status" value="1"/>
</dbReference>
<feature type="compositionally biased region" description="Polar residues" evidence="2">
    <location>
        <begin position="444"/>
        <end position="461"/>
    </location>
</feature>
<evidence type="ECO:0000259" key="3">
    <source>
        <dbReference type="Pfam" id="PF02721"/>
    </source>
</evidence>
<dbReference type="AlphaFoldDB" id="A0A8X7RU25"/>
<comment type="caution">
    <text evidence="5">The sequence shown here is derived from an EMBL/GenBank/DDBJ whole genome shotgun (WGS) entry which is preliminary data.</text>
</comment>
<dbReference type="InterPro" id="IPR012340">
    <property type="entry name" value="NA-bd_OB-fold"/>
</dbReference>
<evidence type="ECO:0000313" key="6">
    <source>
        <dbReference type="Proteomes" id="UP000886595"/>
    </source>
</evidence>
<dbReference type="CDD" id="cd04480">
    <property type="entry name" value="RPA1_DBD_A_like"/>
    <property type="match status" value="1"/>
</dbReference>
<dbReference type="InterPro" id="IPR003871">
    <property type="entry name" value="RFA1B/D_OB_1st"/>
</dbReference>
<dbReference type="Proteomes" id="UP000886595">
    <property type="component" value="Unassembled WGS sequence"/>
</dbReference>
<keyword evidence="6" id="KW-1185">Reference proteome</keyword>
<dbReference type="Pfam" id="PF16900">
    <property type="entry name" value="REPA_OB_2"/>
    <property type="match status" value="1"/>
</dbReference>
<feature type="region of interest" description="Disordered" evidence="2">
    <location>
        <begin position="442"/>
        <end position="461"/>
    </location>
</feature>
<gene>
    <name evidence="5" type="ORF">Bca52824_040736</name>
</gene>
<proteinExistence type="predicted"/>
<feature type="region of interest" description="Disordered" evidence="2">
    <location>
        <begin position="288"/>
        <end position="311"/>
    </location>
</feature>
<accession>A0A8X7RU25</accession>
<dbReference type="SUPFAM" id="SSF50249">
    <property type="entry name" value="Nucleic acid-binding proteins"/>
    <property type="match status" value="2"/>
</dbReference>
<evidence type="ECO:0000313" key="5">
    <source>
        <dbReference type="EMBL" id="KAG2294067.1"/>
    </source>
</evidence>
<sequence length="624" mass="70027">MSKLTTFSPLTKLRPFKDNWRVRVKCLHSWKQTTTFGGDTFEMIFADEWGNKIQATCKRTLMYRVQRDLLKGEWGVIEKCHQHPAGGQYRATDHPYKMTIAEDAILSGSNFSDDRMFLNLASYEQIENGTLMAPFLIDVIGRVHELGDVQTVQVSGENRKRVQFRLVDAEGNNIACCLWGTYAEQLEPFTENTKDQKIVCLIRFAKISSFRGELQITNAFDASLMYLNPVIPEIADLTQRLSDNHQSLAVVYKQKGKESKRIVYNWDDAEIKSISEVNEANQVLMLEQHSSDDYPTPSTKRKEGDTDLPDLTSTSKKVCTKLIKHEKVEKAKTDLAEDWNPVPCMTKRKKSIETNGDEPATKKTTPSFNDMLIPPVIQSFTNSNSYPDIPLSSIWFRLFENIENHQVPINSTSYQQISMLSPQTPRNIRCVLGLDLMRTEVPHTPSNSQSPTFNGSSQTIGEDNSIVGSDLFAGMIDTDEAQVFECSSQENTDNEDEYSDIDDPMDSESTIVLNVPTTTPPMSLCPGGLTKFSISSTNNLKESGMIDTDEAQVFECSSQENTDNEDEYSDIDDPMDSESTIVLNVPTTTPPMSLCPGGLTKFSISSTNNLKESGNVSTFSFFIL</sequence>
<evidence type="ECO:0000259" key="4">
    <source>
        <dbReference type="Pfam" id="PF16900"/>
    </source>
</evidence>